<proteinExistence type="predicted"/>
<keyword evidence="3" id="KW-1185">Reference proteome</keyword>
<gene>
    <name evidence="2" type="ORF">GCM10010451_55820</name>
</gene>
<evidence type="ECO:0000313" key="2">
    <source>
        <dbReference type="EMBL" id="GAA3198240.1"/>
    </source>
</evidence>
<evidence type="ECO:0000313" key="3">
    <source>
        <dbReference type="Proteomes" id="UP001501866"/>
    </source>
</evidence>
<dbReference type="EMBL" id="BAAAUH010000058">
    <property type="protein sequence ID" value="GAA3198240.1"/>
    <property type="molecule type" value="Genomic_DNA"/>
</dbReference>
<comment type="caution">
    <text evidence="2">The sequence shown here is derived from an EMBL/GenBank/DDBJ whole genome shotgun (WGS) entry which is preliminary data.</text>
</comment>
<reference evidence="3" key="1">
    <citation type="journal article" date="2019" name="Int. J. Syst. Evol. Microbiol.">
        <title>The Global Catalogue of Microorganisms (GCM) 10K type strain sequencing project: providing services to taxonomists for standard genome sequencing and annotation.</title>
        <authorList>
            <consortium name="The Broad Institute Genomics Platform"/>
            <consortium name="The Broad Institute Genome Sequencing Center for Infectious Disease"/>
            <person name="Wu L."/>
            <person name="Ma J."/>
        </authorList>
    </citation>
    <scope>NUCLEOTIDE SEQUENCE [LARGE SCALE GENOMIC DNA]</scope>
    <source>
        <strain evidence="3">JCM 9095</strain>
    </source>
</reference>
<name>A0ABP6PZZ7_9ACTN</name>
<dbReference type="Proteomes" id="UP001501866">
    <property type="component" value="Unassembled WGS sequence"/>
</dbReference>
<protein>
    <submittedName>
        <fullName evidence="2">Uncharacterized protein</fullName>
    </submittedName>
</protein>
<feature type="region of interest" description="Disordered" evidence="1">
    <location>
        <begin position="15"/>
        <end position="42"/>
    </location>
</feature>
<sequence>MVLRTRTLHIPARAAHPGLRRHPGPVPRLPAAAHPDQRRHPGLCRTYRPTYIPTSAVTLACAAPTGCRTPRPALHTLTSAAQPVIVASSSLISRSPTIAAAAR</sequence>
<evidence type="ECO:0000256" key="1">
    <source>
        <dbReference type="SAM" id="MobiDB-lite"/>
    </source>
</evidence>
<organism evidence="2 3">
    <name type="scientific">Streptomyces virens</name>
    <dbReference type="NCBI Taxonomy" id="285572"/>
    <lineage>
        <taxon>Bacteria</taxon>
        <taxon>Bacillati</taxon>
        <taxon>Actinomycetota</taxon>
        <taxon>Actinomycetes</taxon>
        <taxon>Kitasatosporales</taxon>
        <taxon>Streptomycetaceae</taxon>
        <taxon>Streptomyces</taxon>
    </lineage>
</organism>
<accession>A0ABP6PZZ7</accession>